<reference evidence="10" key="1">
    <citation type="submission" date="2020-02" db="EMBL/GenBank/DDBJ databases">
        <authorList>
            <person name="Meier V. D."/>
        </authorList>
    </citation>
    <scope>NUCLEOTIDE SEQUENCE</scope>
    <source>
        <strain evidence="10">AVDCRST_MAG46</strain>
    </source>
</reference>
<feature type="transmembrane region" description="Helical" evidence="9">
    <location>
        <begin position="146"/>
        <end position="167"/>
    </location>
</feature>
<feature type="transmembrane region" description="Helical" evidence="9">
    <location>
        <begin position="77"/>
        <end position="102"/>
    </location>
</feature>
<evidence type="ECO:0000256" key="4">
    <source>
        <dbReference type="ARBA" id="ARBA00022475"/>
    </source>
</evidence>
<gene>
    <name evidence="10" type="ORF">AVDCRST_MAG46-1060</name>
</gene>
<keyword evidence="8" id="KW-0040">ANK repeat</keyword>
<feature type="transmembrane region" description="Helical" evidence="9">
    <location>
        <begin position="330"/>
        <end position="350"/>
    </location>
</feature>
<dbReference type="Pfam" id="PF01554">
    <property type="entry name" value="MatE"/>
    <property type="match status" value="2"/>
</dbReference>
<dbReference type="InterPro" id="IPR044644">
    <property type="entry name" value="DinF-like"/>
</dbReference>
<evidence type="ECO:0000256" key="7">
    <source>
        <dbReference type="ARBA" id="ARBA00023136"/>
    </source>
</evidence>
<comment type="similarity">
    <text evidence="2">Belongs to the multi antimicrobial extrusion (MATE) (TC 2.A.66.1) family.</text>
</comment>
<evidence type="ECO:0000256" key="6">
    <source>
        <dbReference type="ARBA" id="ARBA00022989"/>
    </source>
</evidence>
<evidence type="ECO:0000313" key="10">
    <source>
        <dbReference type="EMBL" id="CAA9324672.1"/>
    </source>
</evidence>
<proteinExistence type="inferred from homology"/>
<dbReference type="PROSITE" id="PS50088">
    <property type="entry name" value="ANK_REPEAT"/>
    <property type="match status" value="1"/>
</dbReference>
<feature type="transmembrane region" description="Helical" evidence="9">
    <location>
        <begin position="219"/>
        <end position="242"/>
    </location>
</feature>
<dbReference type="EMBL" id="CADCUD010000072">
    <property type="protein sequence ID" value="CAA9324672.1"/>
    <property type="molecule type" value="Genomic_DNA"/>
</dbReference>
<dbReference type="InterPro" id="IPR048279">
    <property type="entry name" value="MdtK-like"/>
</dbReference>
<keyword evidence="4" id="KW-1003">Cell membrane</keyword>
<evidence type="ECO:0000256" key="5">
    <source>
        <dbReference type="ARBA" id="ARBA00022692"/>
    </source>
</evidence>
<feature type="transmembrane region" description="Helical" evidence="9">
    <location>
        <begin position="114"/>
        <end position="139"/>
    </location>
</feature>
<feature type="transmembrane region" description="Helical" evidence="9">
    <location>
        <begin position="388"/>
        <end position="408"/>
    </location>
</feature>
<evidence type="ECO:0000256" key="1">
    <source>
        <dbReference type="ARBA" id="ARBA00004651"/>
    </source>
</evidence>
<dbReference type="InterPro" id="IPR002528">
    <property type="entry name" value="MATE_fam"/>
</dbReference>
<name>A0A6J4L6Y1_9ACTN</name>
<evidence type="ECO:0000256" key="2">
    <source>
        <dbReference type="ARBA" id="ARBA00010199"/>
    </source>
</evidence>
<sequence>MPAFFALVAEPLFLLADTAIVGHLGTPELAGLAIAATVLQTVVGLAVFLAYGTTASVARHLGADDLAGALRTGLSGVWLALVLGTLAAVACAAGTETIIGWFGTSDAVDVNAEVYLQVSALGIPGMLVVLATTGILRGLQDTRTPLVVAVAANLVNIALNLLLVYGADMGVAGSALGTVIAQWGSALALGLVVVRAAVRERSSLRPDVREILAAARTGVPLIVRTLTLRAALLLATLVAAGMSAASVAAHQIALAVVTTLAFALDAIAIAGQAMTGRYLGAGDVAGARRATARMITWGWRCGVLATVSLAALSPWLAHAFSGDEAVRSESVGALLVVAVVQPISGIVFVLDGVLIGAGDGRYLAYAGVLTLLAYVPLAALVWQLDAGLVWLWAAYGVFMVARMVTLVVRERGDAWLVTGARTAG</sequence>
<evidence type="ECO:0000256" key="9">
    <source>
        <dbReference type="SAM" id="Phobius"/>
    </source>
</evidence>
<dbReference type="AlphaFoldDB" id="A0A6J4L6Y1"/>
<keyword evidence="5 9" id="KW-0812">Transmembrane</keyword>
<comment type="subcellular location">
    <subcellularLocation>
        <location evidence="1">Cell membrane</location>
        <topology evidence="1">Multi-pass membrane protein</topology>
    </subcellularLocation>
</comment>
<feature type="transmembrane region" description="Helical" evidence="9">
    <location>
        <begin position="297"/>
        <end position="318"/>
    </location>
</feature>
<evidence type="ECO:0000256" key="8">
    <source>
        <dbReference type="PROSITE-ProRule" id="PRU00023"/>
    </source>
</evidence>
<feature type="transmembrane region" description="Helical" evidence="9">
    <location>
        <begin position="179"/>
        <end position="198"/>
    </location>
</feature>
<organism evidence="10">
    <name type="scientific">uncultured Nocardioidaceae bacterium</name>
    <dbReference type="NCBI Taxonomy" id="253824"/>
    <lineage>
        <taxon>Bacteria</taxon>
        <taxon>Bacillati</taxon>
        <taxon>Actinomycetota</taxon>
        <taxon>Actinomycetes</taxon>
        <taxon>Propionibacteriales</taxon>
        <taxon>Nocardioidaceae</taxon>
        <taxon>environmental samples</taxon>
    </lineage>
</organism>
<dbReference type="PIRSF" id="PIRSF006603">
    <property type="entry name" value="DinF"/>
    <property type="match status" value="1"/>
</dbReference>
<keyword evidence="6 9" id="KW-1133">Transmembrane helix</keyword>
<dbReference type="GO" id="GO:0042910">
    <property type="term" value="F:xenobiotic transmembrane transporter activity"/>
    <property type="evidence" value="ECO:0007669"/>
    <property type="project" value="InterPro"/>
</dbReference>
<feature type="transmembrane region" description="Helical" evidence="9">
    <location>
        <begin position="362"/>
        <end position="382"/>
    </location>
</feature>
<dbReference type="InterPro" id="IPR002110">
    <property type="entry name" value="Ankyrin_rpt"/>
</dbReference>
<dbReference type="CDD" id="cd13136">
    <property type="entry name" value="MATE_DinF_like"/>
    <property type="match status" value="1"/>
</dbReference>
<keyword evidence="7 9" id="KW-0472">Membrane</keyword>
<feature type="repeat" description="ANK" evidence="8">
    <location>
        <begin position="141"/>
        <end position="174"/>
    </location>
</feature>
<keyword evidence="3" id="KW-0813">Transport</keyword>
<feature type="transmembrane region" description="Helical" evidence="9">
    <location>
        <begin position="248"/>
        <end position="270"/>
    </location>
</feature>
<protein>
    <submittedName>
        <fullName evidence="10">DNA-damage-inducible protein F</fullName>
    </submittedName>
</protein>
<dbReference type="NCBIfam" id="TIGR00797">
    <property type="entry name" value="matE"/>
    <property type="match status" value="1"/>
</dbReference>
<accession>A0A6J4L6Y1</accession>
<dbReference type="GO" id="GO:0005886">
    <property type="term" value="C:plasma membrane"/>
    <property type="evidence" value="ECO:0007669"/>
    <property type="project" value="UniProtKB-SubCell"/>
</dbReference>
<dbReference type="PANTHER" id="PTHR42893">
    <property type="entry name" value="PROTEIN DETOXIFICATION 44, CHLOROPLASTIC-RELATED"/>
    <property type="match status" value="1"/>
</dbReference>
<evidence type="ECO:0000256" key="3">
    <source>
        <dbReference type="ARBA" id="ARBA00022448"/>
    </source>
</evidence>
<dbReference type="PANTHER" id="PTHR42893:SF46">
    <property type="entry name" value="PROTEIN DETOXIFICATION 44, CHLOROPLASTIC"/>
    <property type="match status" value="1"/>
</dbReference>
<feature type="transmembrane region" description="Helical" evidence="9">
    <location>
        <begin position="28"/>
        <end position="51"/>
    </location>
</feature>
<dbReference type="GO" id="GO:0015297">
    <property type="term" value="F:antiporter activity"/>
    <property type="evidence" value="ECO:0007669"/>
    <property type="project" value="InterPro"/>
</dbReference>